<dbReference type="EMBL" id="CAJPVJ010031140">
    <property type="protein sequence ID" value="CAG2180294.1"/>
    <property type="molecule type" value="Genomic_DNA"/>
</dbReference>
<evidence type="ECO:0008006" key="7">
    <source>
        <dbReference type="Google" id="ProtNLM"/>
    </source>
</evidence>
<dbReference type="Pfam" id="PF00022">
    <property type="entry name" value="Actin"/>
    <property type="match status" value="1"/>
</dbReference>
<dbReference type="PROSITE" id="PS00432">
    <property type="entry name" value="ACTINS_2"/>
    <property type="match status" value="1"/>
</dbReference>
<evidence type="ECO:0000256" key="2">
    <source>
        <dbReference type="ARBA" id="ARBA00022490"/>
    </source>
</evidence>
<comment type="subcellular location">
    <subcellularLocation>
        <location evidence="1">Cytoplasm</location>
        <location evidence="1">Cytoskeleton</location>
    </subcellularLocation>
</comment>
<evidence type="ECO:0000256" key="4">
    <source>
        <dbReference type="ARBA" id="ARBA00038483"/>
    </source>
</evidence>
<keyword evidence="3" id="KW-0206">Cytoskeleton</keyword>
<reference evidence="5" key="1">
    <citation type="submission" date="2020-11" db="EMBL/GenBank/DDBJ databases">
        <authorList>
            <person name="Tran Van P."/>
        </authorList>
    </citation>
    <scope>NUCLEOTIDE SEQUENCE</scope>
</reference>
<keyword evidence="2" id="KW-0963">Cytoplasm</keyword>
<dbReference type="InterPro" id="IPR004000">
    <property type="entry name" value="Actin"/>
</dbReference>
<comment type="similarity">
    <text evidence="4">Belongs to the actin family. ARP1 subfamily.</text>
</comment>
<evidence type="ECO:0000313" key="6">
    <source>
        <dbReference type="Proteomes" id="UP000728032"/>
    </source>
</evidence>
<gene>
    <name evidence="5" type="ORF">ONB1V03_LOCUS19717</name>
</gene>
<dbReference type="InterPro" id="IPR043129">
    <property type="entry name" value="ATPase_NBD"/>
</dbReference>
<dbReference type="EMBL" id="OC945965">
    <property type="protein sequence ID" value="CAD7663157.1"/>
    <property type="molecule type" value="Genomic_DNA"/>
</dbReference>
<dbReference type="Gene3D" id="3.30.420.40">
    <property type="match status" value="1"/>
</dbReference>
<dbReference type="FunFam" id="3.30.420.40:FF:000188">
    <property type="entry name" value="Actin like 6B"/>
    <property type="match status" value="1"/>
</dbReference>
<sequence length="54" mass="6106">MRLKVLSTNSTVERRYGAWIGGSILASLGTFQQMWISKQEYEEGGKAQVDRKCP</sequence>
<dbReference type="SUPFAM" id="SSF53067">
    <property type="entry name" value="Actin-like ATPase domain"/>
    <property type="match status" value="1"/>
</dbReference>
<name>A0A7R9MPE6_9ACAR</name>
<keyword evidence="6" id="KW-1185">Reference proteome</keyword>
<evidence type="ECO:0000313" key="5">
    <source>
        <dbReference type="EMBL" id="CAD7663157.1"/>
    </source>
</evidence>
<dbReference type="InterPro" id="IPR004001">
    <property type="entry name" value="Actin_CS"/>
</dbReference>
<accession>A0A7R9MPE6</accession>
<dbReference type="GO" id="GO:0005856">
    <property type="term" value="C:cytoskeleton"/>
    <property type="evidence" value="ECO:0007669"/>
    <property type="project" value="UniProtKB-SubCell"/>
</dbReference>
<dbReference type="AlphaFoldDB" id="A0A7R9MPE6"/>
<dbReference type="Proteomes" id="UP000728032">
    <property type="component" value="Unassembled WGS sequence"/>
</dbReference>
<evidence type="ECO:0000256" key="3">
    <source>
        <dbReference type="ARBA" id="ARBA00023212"/>
    </source>
</evidence>
<dbReference type="OrthoDB" id="10002026at2759"/>
<evidence type="ECO:0000256" key="1">
    <source>
        <dbReference type="ARBA" id="ARBA00004245"/>
    </source>
</evidence>
<organism evidence="5">
    <name type="scientific">Oppiella nova</name>
    <dbReference type="NCBI Taxonomy" id="334625"/>
    <lineage>
        <taxon>Eukaryota</taxon>
        <taxon>Metazoa</taxon>
        <taxon>Ecdysozoa</taxon>
        <taxon>Arthropoda</taxon>
        <taxon>Chelicerata</taxon>
        <taxon>Arachnida</taxon>
        <taxon>Acari</taxon>
        <taxon>Acariformes</taxon>
        <taxon>Sarcoptiformes</taxon>
        <taxon>Oribatida</taxon>
        <taxon>Brachypylina</taxon>
        <taxon>Oppioidea</taxon>
        <taxon>Oppiidae</taxon>
        <taxon>Oppiella</taxon>
    </lineage>
</organism>
<protein>
    <recommendedName>
        <fullName evidence="7">Actin</fullName>
    </recommendedName>
</protein>
<proteinExistence type="inferred from homology"/>